<evidence type="ECO:0000313" key="2">
    <source>
        <dbReference type="EMBL" id="KAK1751345.1"/>
    </source>
</evidence>
<feature type="compositionally biased region" description="Basic and acidic residues" evidence="1">
    <location>
        <begin position="91"/>
        <end position="111"/>
    </location>
</feature>
<organism evidence="2 3">
    <name type="scientific">Echria macrotheca</name>
    <dbReference type="NCBI Taxonomy" id="438768"/>
    <lineage>
        <taxon>Eukaryota</taxon>
        <taxon>Fungi</taxon>
        <taxon>Dikarya</taxon>
        <taxon>Ascomycota</taxon>
        <taxon>Pezizomycotina</taxon>
        <taxon>Sordariomycetes</taxon>
        <taxon>Sordariomycetidae</taxon>
        <taxon>Sordariales</taxon>
        <taxon>Schizotheciaceae</taxon>
        <taxon>Echria</taxon>
    </lineage>
</organism>
<proteinExistence type="predicted"/>
<feature type="compositionally biased region" description="Gly residues" evidence="1">
    <location>
        <begin position="114"/>
        <end position="126"/>
    </location>
</feature>
<feature type="compositionally biased region" description="Basic and acidic residues" evidence="1">
    <location>
        <begin position="264"/>
        <end position="275"/>
    </location>
</feature>
<name>A0AAJ0B505_9PEZI</name>
<feature type="region of interest" description="Disordered" evidence="1">
    <location>
        <begin position="264"/>
        <end position="287"/>
    </location>
</feature>
<accession>A0AAJ0B505</accession>
<sequence>MMAQGSRNNKGKGKAISAGSYQTQTLDLGAFGLEEWDHFMVRTGALKGRAEKDPARPQSDAAALPAFQVDYSNPDLRFWDLGSYFDSGGSSHKDSSRMHDARSRSTDREAHVSGAGGAGPVWGGGGLHYKSHETRSGGTDAFNASNGGNGYERYEVATLTLEYFNLDLSTECVKWLRSHPEPTEDTLKRFKRSFGQTFYRRLPIGTSITCSTTGHRNENTKFLNNVKSSELGGEAMVSGAGLASGSMGASSAVANADENSVEGLHSDNYGHRVERGGNAGYSRSSLASRNTVNRSERDLAILWEYAGGRVEILDLIPLELDFKIKFKLAL</sequence>
<gene>
    <name evidence="2" type="ORF">QBC47DRAFT_391664</name>
</gene>
<comment type="caution">
    <text evidence="2">The sequence shown here is derived from an EMBL/GenBank/DDBJ whole genome shotgun (WGS) entry which is preliminary data.</text>
</comment>
<dbReference type="Proteomes" id="UP001239445">
    <property type="component" value="Unassembled WGS sequence"/>
</dbReference>
<dbReference type="AlphaFoldDB" id="A0AAJ0B505"/>
<reference evidence="2" key="1">
    <citation type="submission" date="2023-06" db="EMBL/GenBank/DDBJ databases">
        <title>Genome-scale phylogeny and comparative genomics of the fungal order Sordariales.</title>
        <authorList>
            <consortium name="Lawrence Berkeley National Laboratory"/>
            <person name="Hensen N."/>
            <person name="Bonometti L."/>
            <person name="Westerberg I."/>
            <person name="Brannstrom I.O."/>
            <person name="Guillou S."/>
            <person name="Cros-Aarteil S."/>
            <person name="Calhoun S."/>
            <person name="Haridas S."/>
            <person name="Kuo A."/>
            <person name="Mondo S."/>
            <person name="Pangilinan J."/>
            <person name="Riley R."/>
            <person name="Labutti K."/>
            <person name="Andreopoulos B."/>
            <person name="Lipzen A."/>
            <person name="Chen C."/>
            <person name="Yanf M."/>
            <person name="Daum C."/>
            <person name="Ng V."/>
            <person name="Clum A."/>
            <person name="Steindorff A."/>
            <person name="Ohm R."/>
            <person name="Martin F."/>
            <person name="Silar P."/>
            <person name="Natvig D."/>
            <person name="Lalanne C."/>
            <person name="Gautier V."/>
            <person name="Ament-Velasquez S.L."/>
            <person name="Kruys A."/>
            <person name="Hutchinson M.I."/>
            <person name="Powell A.J."/>
            <person name="Barry K."/>
            <person name="Miller A.N."/>
            <person name="Grigoriev I.V."/>
            <person name="Debuchy R."/>
            <person name="Gladieux P."/>
            <person name="Thoren M.H."/>
            <person name="Johannesson H."/>
        </authorList>
    </citation>
    <scope>NUCLEOTIDE SEQUENCE</scope>
    <source>
        <strain evidence="2">PSN4</strain>
    </source>
</reference>
<keyword evidence="3" id="KW-1185">Reference proteome</keyword>
<dbReference type="EMBL" id="MU839842">
    <property type="protein sequence ID" value="KAK1751345.1"/>
    <property type="molecule type" value="Genomic_DNA"/>
</dbReference>
<evidence type="ECO:0000313" key="3">
    <source>
        <dbReference type="Proteomes" id="UP001239445"/>
    </source>
</evidence>
<feature type="region of interest" description="Disordered" evidence="1">
    <location>
        <begin position="88"/>
        <end position="126"/>
    </location>
</feature>
<protein>
    <submittedName>
        <fullName evidence="2">Uncharacterized protein</fullName>
    </submittedName>
</protein>
<evidence type="ECO:0000256" key="1">
    <source>
        <dbReference type="SAM" id="MobiDB-lite"/>
    </source>
</evidence>